<feature type="transmembrane region" description="Helical" evidence="1">
    <location>
        <begin position="68"/>
        <end position="85"/>
    </location>
</feature>
<dbReference type="EMBL" id="JBHMEA010000044">
    <property type="protein sequence ID" value="MFB9232911.1"/>
    <property type="molecule type" value="Genomic_DNA"/>
</dbReference>
<feature type="transmembrane region" description="Helical" evidence="1">
    <location>
        <begin position="227"/>
        <end position="248"/>
    </location>
</feature>
<dbReference type="InterPro" id="IPR003675">
    <property type="entry name" value="Rce1/LyrA-like_dom"/>
</dbReference>
<keyword evidence="1" id="KW-0472">Membrane</keyword>
<comment type="caution">
    <text evidence="3">The sequence shown here is derived from an EMBL/GenBank/DDBJ whole genome shotgun (WGS) entry which is preliminary data.</text>
</comment>
<evidence type="ECO:0000259" key="2">
    <source>
        <dbReference type="Pfam" id="PF02517"/>
    </source>
</evidence>
<reference evidence="3 4" key="1">
    <citation type="submission" date="2024-09" db="EMBL/GenBank/DDBJ databases">
        <authorList>
            <person name="Sun Q."/>
            <person name="Mori K."/>
        </authorList>
    </citation>
    <scope>NUCLEOTIDE SEQUENCE [LARGE SCALE GENOMIC DNA]</scope>
    <source>
        <strain evidence="3 4">CECT 8726</strain>
    </source>
</reference>
<keyword evidence="1" id="KW-1133">Transmembrane helix</keyword>
<feature type="transmembrane region" description="Helical" evidence="1">
    <location>
        <begin position="203"/>
        <end position="220"/>
    </location>
</feature>
<evidence type="ECO:0000313" key="4">
    <source>
        <dbReference type="Proteomes" id="UP001589683"/>
    </source>
</evidence>
<dbReference type="Pfam" id="PF02517">
    <property type="entry name" value="Rce1-like"/>
    <property type="match status" value="1"/>
</dbReference>
<dbReference type="Proteomes" id="UP001589683">
    <property type="component" value="Unassembled WGS sequence"/>
</dbReference>
<feature type="transmembrane region" description="Helical" evidence="1">
    <location>
        <begin position="106"/>
        <end position="127"/>
    </location>
</feature>
<feature type="transmembrane region" description="Helical" evidence="1">
    <location>
        <begin position="22"/>
        <end position="48"/>
    </location>
</feature>
<gene>
    <name evidence="3" type="ORF">ACFFUT_14050</name>
</gene>
<sequence length="293" mass="32641">MSYVPYEQLVAPARRKPQIWRLVVGLVLCTVLYLFGIIALGEAISFLLKIPAWSFEMLLSTGNPTATLVMLFSFVMMALPPMLIVRWLHKRPGLTLVGDLRLTVRYFFRVTFALILLQIVLEILPPYDPFEVVANLSFRHWMALLPLSVLGIVIQTSAEEILFRGYIQSQLAARFNSRIIWMGVPSFLFALGHFDTATLGDNAIWATLWAGMFGLMAADLTARSGNLGAAIGFHFTNNAYAMLIVGFPDQLGGLALYHLPYSASDIEAASPLIMLDFGFLIVAWLAARIAIRR</sequence>
<keyword evidence="4" id="KW-1185">Reference proteome</keyword>
<feature type="transmembrane region" description="Helical" evidence="1">
    <location>
        <begin position="139"/>
        <end position="158"/>
    </location>
</feature>
<organism evidence="3 4">
    <name type="scientific">Pseudohalocynthiibacter aestuariivivens</name>
    <dbReference type="NCBI Taxonomy" id="1591409"/>
    <lineage>
        <taxon>Bacteria</taxon>
        <taxon>Pseudomonadati</taxon>
        <taxon>Pseudomonadota</taxon>
        <taxon>Alphaproteobacteria</taxon>
        <taxon>Rhodobacterales</taxon>
        <taxon>Paracoccaceae</taxon>
        <taxon>Pseudohalocynthiibacter</taxon>
    </lineage>
</organism>
<evidence type="ECO:0000256" key="1">
    <source>
        <dbReference type="SAM" id="Phobius"/>
    </source>
</evidence>
<evidence type="ECO:0000313" key="3">
    <source>
        <dbReference type="EMBL" id="MFB9232911.1"/>
    </source>
</evidence>
<keyword evidence="1" id="KW-0812">Transmembrane</keyword>
<accession>A0ABV5JHH4</accession>
<protein>
    <submittedName>
        <fullName evidence="3">Lysostaphin resistance A-like protein</fullName>
    </submittedName>
</protein>
<name>A0ABV5JHH4_9RHOB</name>
<proteinExistence type="predicted"/>
<dbReference type="RefSeq" id="WP_213887084.1">
    <property type="nucleotide sequence ID" value="NZ_JAGFNU010000001.1"/>
</dbReference>
<feature type="transmembrane region" description="Helical" evidence="1">
    <location>
        <begin position="179"/>
        <end position="197"/>
    </location>
</feature>
<feature type="transmembrane region" description="Helical" evidence="1">
    <location>
        <begin position="268"/>
        <end position="287"/>
    </location>
</feature>
<feature type="domain" description="CAAX prenyl protease 2/Lysostaphin resistance protein A-like" evidence="2">
    <location>
        <begin position="144"/>
        <end position="239"/>
    </location>
</feature>